<evidence type="ECO:0000256" key="1">
    <source>
        <dbReference type="ARBA" id="ARBA00022679"/>
    </source>
</evidence>
<dbReference type="RefSeq" id="WP_098468790.1">
    <property type="nucleotide sequence ID" value="NZ_PDJD01000001.1"/>
</dbReference>
<dbReference type="OrthoDB" id="9808424at2"/>
<gene>
    <name evidence="4" type="ORF">ATL40_1279</name>
</gene>
<dbReference type="GO" id="GO:0006654">
    <property type="term" value="P:phosphatidic acid biosynthetic process"/>
    <property type="evidence" value="ECO:0007669"/>
    <property type="project" value="TreeGrafter"/>
</dbReference>
<dbReference type="CDD" id="cd07989">
    <property type="entry name" value="LPLAT_AGPAT-like"/>
    <property type="match status" value="1"/>
</dbReference>
<dbReference type="PANTHER" id="PTHR10434">
    <property type="entry name" value="1-ACYL-SN-GLYCEROL-3-PHOSPHATE ACYLTRANSFERASE"/>
    <property type="match status" value="1"/>
</dbReference>
<keyword evidence="2 4" id="KW-0012">Acyltransferase</keyword>
<evidence type="ECO:0000256" key="2">
    <source>
        <dbReference type="ARBA" id="ARBA00023315"/>
    </source>
</evidence>
<organism evidence="4 5">
    <name type="scientific">Serinibacter salmoneus</name>
    <dbReference type="NCBI Taxonomy" id="556530"/>
    <lineage>
        <taxon>Bacteria</taxon>
        <taxon>Bacillati</taxon>
        <taxon>Actinomycetota</taxon>
        <taxon>Actinomycetes</taxon>
        <taxon>Micrococcales</taxon>
        <taxon>Beutenbergiaceae</taxon>
        <taxon>Serinibacter</taxon>
    </lineage>
</organism>
<dbReference type="Pfam" id="PF01553">
    <property type="entry name" value="Acyltransferase"/>
    <property type="match status" value="1"/>
</dbReference>
<dbReference type="EMBL" id="PDJD01000001">
    <property type="protein sequence ID" value="PFG19710.1"/>
    <property type="molecule type" value="Genomic_DNA"/>
</dbReference>
<dbReference type="AlphaFoldDB" id="A0A2A9D1I4"/>
<evidence type="ECO:0000313" key="4">
    <source>
        <dbReference type="EMBL" id="PFG19710.1"/>
    </source>
</evidence>
<dbReference type="GO" id="GO:0005886">
    <property type="term" value="C:plasma membrane"/>
    <property type="evidence" value="ECO:0007669"/>
    <property type="project" value="TreeGrafter"/>
</dbReference>
<feature type="domain" description="Phospholipid/glycerol acyltransferase" evidence="3">
    <location>
        <begin position="53"/>
        <end position="162"/>
    </location>
</feature>
<dbReference type="GO" id="GO:0003841">
    <property type="term" value="F:1-acylglycerol-3-phosphate O-acyltransferase activity"/>
    <property type="evidence" value="ECO:0007669"/>
    <property type="project" value="TreeGrafter"/>
</dbReference>
<keyword evidence="1 4" id="KW-0808">Transferase</keyword>
<dbReference type="PANTHER" id="PTHR10434:SF11">
    <property type="entry name" value="1-ACYL-SN-GLYCEROL-3-PHOSPHATE ACYLTRANSFERASE"/>
    <property type="match status" value="1"/>
</dbReference>
<comment type="caution">
    <text evidence="4">The sequence shown here is derived from an EMBL/GenBank/DDBJ whole genome shotgun (WGS) entry which is preliminary data.</text>
</comment>
<dbReference type="InterPro" id="IPR002123">
    <property type="entry name" value="Plipid/glycerol_acylTrfase"/>
</dbReference>
<evidence type="ECO:0000313" key="5">
    <source>
        <dbReference type="Proteomes" id="UP000224915"/>
    </source>
</evidence>
<evidence type="ECO:0000259" key="3">
    <source>
        <dbReference type="SMART" id="SM00563"/>
    </source>
</evidence>
<proteinExistence type="predicted"/>
<dbReference type="SMART" id="SM00563">
    <property type="entry name" value="PlsC"/>
    <property type="match status" value="1"/>
</dbReference>
<accession>A0A2A9D1I4</accession>
<reference evidence="4 5" key="1">
    <citation type="submission" date="2017-10" db="EMBL/GenBank/DDBJ databases">
        <title>Sequencing the genomes of 1000 actinobacteria strains.</title>
        <authorList>
            <person name="Klenk H.-P."/>
        </authorList>
    </citation>
    <scope>NUCLEOTIDE SEQUENCE [LARGE SCALE GENOMIC DNA]</scope>
    <source>
        <strain evidence="4 5">DSM 21801</strain>
    </source>
</reference>
<dbReference type="SUPFAM" id="SSF69593">
    <property type="entry name" value="Glycerol-3-phosphate (1)-acyltransferase"/>
    <property type="match status" value="1"/>
</dbReference>
<name>A0A2A9D1I4_9MICO</name>
<sequence>MSRAQRHYGRDVTPGDIRRWGPRWSRHVGAFLDHVWWNTRVVGAEHIPASGRVLIAPNHTGIVDGPVVHGALPRGSHFLVKEEFFTSRLGFLMELSGQIPVDRSQGHPALVTAQALLEEDRVVGVFPEGTRGRGDVASARAGIAWLAAHTGSPIVPCAVLGTRPDGTPRGHVPRPRSRLHVEFGPAIPAPPDSSRRSVAQTMATLRAAMVELLADAQARTGMRLPADAAEAPPPAV</sequence>
<dbReference type="Proteomes" id="UP000224915">
    <property type="component" value="Unassembled WGS sequence"/>
</dbReference>
<protein>
    <submittedName>
        <fullName evidence="4">1-acyl-sn-glycerol-3-phosphate acyltransferase</fullName>
    </submittedName>
</protein>
<keyword evidence="5" id="KW-1185">Reference proteome</keyword>